<dbReference type="InterPro" id="IPR036259">
    <property type="entry name" value="MFS_trans_sf"/>
</dbReference>
<evidence type="ECO:0000256" key="6">
    <source>
        <dbReference type="SAM" id="MobiDB-lite"/>
    </source>
</evidence>
<keyword evidence="4 7" id="KW-1133">Transmembrane helix</keyword>
<accession>A0AAD9R534</accession>
<dbReference type="EMBL" id="JARQWQ010000003">
    <property type="protein sequence ID" value="KAK2573222.1"/>
    <property type="molecule type" value="Genomic_DNA"/>
</dbReference>
<feature type="transmembrane region" description="Helical" evidence="7">
    <location>
        <begin position="379"/>
        <end position="396"/>
    </location>
</feature>
<feature type="transmembrane region" description="Helical" evidence="7">
    <location>
        <begin position="460"/>
        <end position="483"/>
    </location>
</feature>
<dbReference type="Gene3D" id="1.20.1250.20">
    <property type="entry name" value="MFS general substrate transporter like domains"/>
    <property type="match status" value="2"/>
</dbReference>
<dbReference type="GO" id="GO:0016020">
    <property type="term" value="C:membrane"/>
    <property type="evidence" value="ECO:0007669"/>
    <property type="project" value="UniProtKB-SubCell"/>
</dbReference>
<dbReference type="InterPro" id="IPR051717">
    <property type="entry name" value="MFS_MFSD6"/>
</dbReference>
<proteinExistence type="inferred from homology"/>
<evidence type="ECO:0000256" key="2">
    <source>
        <dbReference type="ARBA" id="ARBA00005241"/>
    </source>
</evidence>
<organism evidence="9 10">
    <name type="scientific">Acropora cervicornis</name>
    <name type="common">Staghorn coral</name>
    <dbReference type="NCBI Taxonomy" id="6130"/>
    <lineage>
        <taxon>Eukaryota</taxon>
        <taxon>Metazoa</taxon>
        <taxon>Cnidaria</taxon>
        <taxon>Anthozoa</taxon>
        <taxon>Hexacorallia</taxon>
        <taxon>Scleractinia</taxon>
        <taxon>Astrocoeniina</taxon>
        <taxon>Acroporidae</taxon>
        <taxon>Acropora</taxon>
    </lineage>
</organism>
<gene>
    <name evidence="9" type="ORF">P5673_002276</name>
</gene>
<keyword evidence="3 7" id="KW-0812">Transmembrane</keyword>
<dbReference type="InterPro" id="IPR024989">
    <property type="entry name" value="MFS_assoc_dom"/>
</dbReference>
<evidence type="ECO:0000313" key="10">
    <source>
        <dbReference type="Proteomes" id="UP001249851"/>
    </source>
</evidence>
<feature type="transmembrane region" description="Helical" evidence="7">
    <location>
        <begin position="113"/>
        <end position="133"/>
    </location>
</feature>
<dbReference type="PROSITE" id="PS50850">
    <property type="entry name" value="MFS"/>
    <property type="match status" value="1"/>
</dbReference>
<feature type="region of interest" description="Disordered" evidence="6">
    <location>
        <begin position="1"/>
        <end position="31"/>
    </location>
</feature>
<evidence type="ECO:0000256" key="5">
    <source>
        <dbReference type="ARBA" id="ARBA00023136"/>
    </source>
</evidence>
<evidence type="ECO:0000256" key="3">
    <source>
        <dbReference type="ARBA" id="ARBA00022692"/>
    </source>
</evidence>
<feature type="transmembrane region" description="Helical" evidence="7">
    <location>
        <begin position="582"/>
        <end position="603"/>
    </location>
</feature>
<feature type="transmembrane region" description="Helical" evidence="7">
    <location>
        <begin position="609"/>
        <end position="629"/>
    </location>
</feature>
<name>A0AAD9R534_ACRCE</name>
<dbReference type="PANTHER" id="PTHR16172">
    <property type="entry name" value="MAJOR FACILITATOR SUPERFAMILY DOMAIN-CONTAINING PROTEIN 6-LIKE"/>
    <property type="match status" value="1"/>
</dbReference>
<sequence>MIPSSYEPIGSDFPIESDEVLDSNTDGNSQQSKWRRTFSGLRQLDKSFFVSKAFYFFFYTALGSLFPFFSVFYKQLWLTPGQIGLLLALRPAVKLVCLPLWKMVSDRYSKPKVVYFISIFGWIIGYFGQSFVYPSNLPCYSFSKEGFIVQTSNISASPPTQINSSATNFQKNISSRGLLEDSLLPHSLPKWDPKIYQDLNKREKENVRLIDNLKSTKTKAASQGLLSQLNGRDTTVIYANAKSERQRVESVESSPPNGNIKDKTDDGLSFEDSGDETKRDAMNNEGIMKRRLMADSASPRIIEKKNSDVIKPYEKVGDLSPSPRPLDDFRVKFNVWIFRCLTLIVILTEIITTPTPMLADSAIVQSLVETKSEYGKQRLFGSLGLGLASILVAVWVSVSTDCLHTDTINYLPCFYLFEIAIGATVWVSFFVKFDRPLGEENVAYDFLDGMRLFTNFRNGVFLVTLFSFGFFHSLHYSFLFWYLQDLGGTPVLFSIILLMYCLAEVATYFLSGHVVDAIGQQGMICLAFACYTARFLMYSYLKNAWFVIPMELVQGITYGGVWSIAAVYVNAPSEATSMVQSILHGSYWGIGMALGSGISGVIIDAVGARTLFLVAAGVTFLLSMFHLGIDIYNKMSFIEEQQQRRLVGSHGDEGTRKNKKKDKDFIGAAAAPLVPCLLYGR</sequence>
<feature type="transmembrane region" description="Helical" evidence="7">
    <location>
        <begin position="53"/>
        <end position="73"/>
    </location>
</feature>
<feature type="transmembrane region" description="Helical" evidence="7">
    <location>
        <begin position="336"/>
        <end position="359"/>
    </location>
</feature>
<feature type="compositionally biased region" description="Polar residues" evidence="6">
    <location>
        <begin position="22"/>
        <end position="31"/>
    </location>
</feature>
<dbReference type="InterPro" id="IPR020846">
    <property type="entry name" value="MFS_dom"/>
</dbReference>
<feature type="transmembrane region" description="Helical" evidence="7">
    <location>
        <begin position="408"/>
        <end position="431"/>
    </location>
</feature>
<keyword evidence="5 7" id="KW-0472">Membrane</keyword>
<dbReference type="Proteomes" id="UP001249851">
    <property type="component" value="Unassembled WGS sequence"/>
</dbReference>
<reference evidence="9" key="2">
    <citation type="journal article" date="2023" name="Science">
        <title>Genomic signatures of disease resistance in endangered staghorn corals.</title>
        <authorList>
            <person name="Vollmer S.V."/>
            <person name="Selwyn J.D."/>
            <person name="Despard B.A."/>
            <person name="Roesel C.L."/>
        </authorList>
    </citation>
    <scope>NUCLEOTIDE SEQUENCE</scope>
    <source>
        <strain evidence="9">K2</strain>
    </source>
</reference>
<evidence type="ECO:0000256" key="1">
    <source>
        <dbReference type="ARBA" id="ARBA00004141"/>
    </source>
</evidence>
<dbReference type="CDD" id="cd17335">
    <property type="entry name" value="MFS_MFSD6"/>
    <property type="match status" value="1"/>
</dbReference>
<evidence type="ECO:0000313" key="9">
    <source>
        <dbReference type="EMBL" id="KAK2573222.1"/>
    </source>
</evidence>
<keyword evidence="10" id="KW-1185">Reference proteome</keyword>
<comment type="subcellular location">
    <subcellularLocation>
        <location evidence="1">Membrane</location>
        <topology evidence="1">Multi-pass membrane protein</topology>
    </subcellularLocation>
</comment>
<dbReference type="GO" id="GO:0022857">
    <property type="term" value="F:transmembrane transporter activity"/>
    <property type="evidence" value="ECO:0007669"/>
    <property type="project" value="InterPro"/>
</dbReference>
<evidence type="ECO:0000256" key="7">
    <source>
        <dbReference type="SAM" id="Phobius"/>
    </source>
</evidence>
<feature type="transmembrane region" description="Helical" evidence="7">
    <location>
        <begin position="489"/>
        <end position="510"/>
    </location>
</feature>
<dbReference type="AlphaFoldDB" id="A0AAD9R534"/>
<comment type="caution">
    <text evidence="9">The sequence shown here is derived from an EMBL/GenBank/DDBJ whole genome shotgun (WGS) entry which is preliminary data.</text>
</comment>
<evidence type="ECO:0000256" key="4">
    <source>
        <dbReference type="ARBA" id="ARBA00022989"/>
    </source>
</evidence>
<feature type="region of interest" description="Disordered" evidence="6">
    <location>
        <begin position="241"/>
        <end position="289"/>
    </location>
</feature>
<protein>
    <submittedName>
        <fullName evidence="9">Major facilitator superfamily domain-containing protein 6</fullName>
    </submittedName>
</protein>
<dbReference type="PANTHER" id="PTHR16172:SF2">
    <property type="entry name" value="MAJOR FACILITATOR SUPERFAMILY DOMAIN-CONTAINING PROTEIN 6"/>
    <property type="match status" value="1"/>
</dbReference>
<dbReference type="SUPFAM" id="SSF103473">
    <property type="entry name" value="MFS general substrate transporter"/>
    <property type="match status" value="2"/>
</dbReference>
<dbReference type="Pfam" id="PF12832">
    <property type="entry name" value="MFS_1_like"/>
    <property type="match status" value="1"/>
</dbReference>
<feature type="transmembrane region" description="Helical" evidence="7">
    <location>
        <begin position="552"/>
        <end position="570"/>
    </location>
</feature>
<evidence type="ECO:0000259" key="8">
    <source>
        <dbReference type="PROSITE" id="PS50850"/>
    </source>
</evidence>
<comment type="similarity">
    <text evidence="2">Belongs to the major facilitator superfamily. MFSD6 family.</text>
</comment>
<reference evidence="9" key="1">
    <citation type="journal article" date="2023" name="G3 (Bethesda)">
        <title>Whole genome assembly and annotation of the endangered Caribbean coral Acropora cervicornis.</title>
        <authorList>
            <person name="Selwyn J.D."/>
            <person name="Vollmer S.V."/>
        </authorList>
    </citation>
    <scope>NUCLEOTIDE SEQUENCE</scope>
    <source>
        <strain evidence="9">K2</strain>
    </source>
</reference>
<feature type="domain" description="Major facilitator superfamily (MFS) profile" evidence="8">
    <location>
        <begin position="457"/>
        <end position="681"/>
    </location>
</feature>